<dbReference type="PROSITE" id="PS50961">
    <property type="entry name" value="HTH_LA"/>
    <property type="match status" value="1"/>
</dbReference>
<feature type="compositionally biased region" description="Pro residues" evidence="6">
    <location>
        <begin position="70"/>
        <end position="83"/>
    </location>
</feature>
<dbReference type="PROSITE" id="PS50102">
    <property type="entry name" value="RRM"/>
    <property type="match status" value="1"/>
</dbReference>
<dbReference type="Gene3D" id="3.30.70.330">
    <property type="match status" value="1"/>
</dbReference>
<dbReference type="GO" id="GO:0003729">
    <property type="term" value="F:mRNA binding"/>
    <property type="evidence" value="ECO:0007669"/>
    <property type="project" value="TreeGrafter"/>
</dbReference>
<evidence type="ECO:0000313" key="10">
    <source>
        <dbReference type="Proteomes" id="UP001443914"/>
    </source>
</evidence>
<evidence type="ECO:0000256" key="2">
    <source>
        <dbReference type="ARBA" id="ARBA00004123"/>
    </source>
</evidence>
<dbReference type="Pfam" id="PF05383">
    <property type="entry name" value="La"/>
    <property type="match status" value="1"/>
</dbReference>
<dbReference type="InterPro" id="IPR006630">
    <property type="entry name" value="La_HTH"/>
</dbReference>
<evidence type="ECO:0000256" key="6">
    <source>
        <dbReference type="SAM" id="MobiDB-lite"/>
    </source>
</evidence>
<feature type="compositionally biased region" description="Basic residues" evidence="6">
    <location>
        <begin position="417"/>
        <end position="442"/>
    </location>
</feature>
<dbReference type="GO" id="GO:0006396">
    <property type="term" value="P:RNA processing"/>
    <property type="evidence" value="ECO:0007669"/>
    <property type="project" value="InterPro"/>
</dbReference>
<feature type="compositionally biased region" description="Basic and acidic residues" evidence="6">
    <location>
        <begin position="382"/>
        <end position="416"/>
    </location>
</feature>
<dbReference type="SMART" id="SM00715">
    <property type="entry name" value="LA"/>
    <property type="match status" value="1"/>
</dbReference>
<dbReference type="SUPFAM" id="SSF46785">
    <property type="entry name" value="Winged helix' DNA-binding domain"/>
    <property type="match status" value="1"/>
</dbReference>
<feature type="region of interest" description="Disordered" evidence="6">
    <location>
        <begin position="1"/>
        <end position="23"/>
    </location>
</feature>
<dbReference type="Gene3D" id="1.10.10.10">
    <property type="entry name" value="Winged helix-like DNA-binding domain superfamily/Winged helix DNA-binding domain"/>
    <property type="match status" value="1"/>
</dbReference>
<dbReference type="GO" id="GO:0005634">
    <property type="term" value="C:nucleus"/>
    <property type="evidence" value="ECO:0007669"/>
    <property type="project" value="UniProtKB-SubCell"/>
</dbReference>
<evidence type="ECO:0008006" key="11">
    <source>
        <dbReference type="Google" id="ProtNLM"/>
    </source>
</evidence>
<feature type="compositionally biased region" description="Polar residues" evidence="6">
    <location>
        <begin position="443"/>
        <end position="453"/>
    </location>
</feature>
<dbReference type="PANTHER" id="PTHR22792:SF66">
    <property type="entry name" value="LA-RELATED PROTEIN 6B"/>
    <property type="match status" value="1"/>
</dbReference>
<feature type="region of interest" description="Disordered" evidence="6">
    <location>
        <begin position="289"/>
        <end position="309"/>
    </location>
</feature>
<evidence type="ECO:0000256" key="5">
    <source>
        <dbReference type="PROSITE-ProRule" id="PRU00332"/>
    </source>
</evidence>
<dbReference type="SUPFAM" id="SSF54928">
    <property type="entry name" value="RNA-binding domain, RBD"/>
    <property type="match status" value="1"/>
</dbReference>
<sequence length="488" mass="53046">MSDQPSHKTLDSSSSSSTSSTVTATAITNSAAVTVATAAVDSDQPPLTRNSSFSKLNAKAPEFVPMKPTQSPPPPPPSSLVIVPPPPPPPPLVHVFAPIPVPGVHPPPLPHHFQQLQPQIHDQHRLSNHNDRHQKKHGSKEHGDKDQGNLASQSNSGNNNGLSDEAAQKLINQVEYYFSDVNLATTDHLIKFIFKDPEGFVPISVVASFKKIKALINGNSQLAAVLRNSTKLAVSEDGKKVKRVHPLTSSDMEELQARIIVAENLPDDHCHQNLMKIFSAIGSVKSIRTCQPQPSNNGASSASRSSKTDSYHYNNKLHAFVEYESVELAEKAIVELNVDSWRNGLRVRPLLKPVLKSSPGRARKPGNEGEVNSEEVSASTSEQKHNEKPSEHITADSDAQPHEHGDDQNLEKEGGQKKNRSRGKGKGRGRGHNNNNHNHHQQMNRASHATINGEQPVVHKQPPPGPRMPDGTRGFSMGRGKPITVNTA</sequence>
<evidence type="ECO:0000259" key="7">
    <source>
        <dbReference type="PROSITE" id="PS50102"/>
    </source>
</evidence>
<feature type="domain" description="HTH La-type RNA-binding" evidence="8">
    <location>
        <begin position="160"/>
        <end position="251"/>
    </location>
</feature>
<dbReference type="PANTHER" id="PTHR22792">
    <property type="entry name" value="LUPUS LA PROTEIN-RELATED"/>
    <property type="match status" value="1"/>
</dbReference>
<feature type="region of interest" description="Disordered" evidence="6">
    <location>
        <begin position="125"/>
        <end position="163"/>
    </location>
</feature>
<keyword evidence="3 5" id="KW-0694">RNA-binding</keyword>
<name>A0AAW1GJS1_SAPOF</name>
<comment type="caution">
    <text evidence="9">The sequence shown here is derived from an EMBL/GenBank/DDBJ whole genome shotgun (WGS) entry which is preliminary data.</text>
</comment>
<evidence type="ECO:0000256" key="3">
    <source>
        <dbReference type="ARBA" id="ARBA00022884"/>
    </source>
</evidence>
<dbReference type="InterPro" id="IPR036390">
    <property type="entry name" value="WH_DNA-bd_sf"/>
</dbReference>
<accession>A0AAW1GJS1</accession>
<feature type="domain" description="RRM" evidence="7">
    <location>
        <begin position="258"/>
        <end position="348"/>
    </location>
</feature>
<dbReference type="Proteomes" id="UP001443914">
    <property type="component" value="Unassembled WGS sequence"/>
</dbReference>
<dbReference type="InterPro" id="IPR002344">
    <property type="entry name" value="Lupus_La"/>
</dbReference>
<proteinExistence type="predicted"/>
<dbReference type="InterPro" id="IPR035979">
    <property type="entry name" value="RBD_domain_sf"/>
</dbReference>
<keyword evidence="10" id="KW-1185">Reference proteome</keyword>
<dbReference type="InterPro" id="IPR012677">
    <property type="entry name" value="Nucleotide-bd_a/b_plait_sf"/>
</dbReference>
<comment type="function">
    <text evidence="1">Transcriptional regulator.</text>
</comment>
<dbReference type="FunFam" id="1.10.10.10:FF:000158">
    <property type="entry name" value="La ribonucleoprotein domain family member 7"/>
    <property type="match status" value="1"/>
</dbReference>
<dbReference type="InterPro" id="IPR000504">
    <property type="entry name" value="RRM_dom"/>
</dbReference>
<dbReference type="GO" id="GO:1990904">
    <property type="term" value="C:ribonucleoprotein complex"/>
    <property type="evidence" value="ECO:0007669"/>
    <property type="project" value="InterPro"/>
</dbReference>
<keyword evidence="4" id="KW-0539">Nucleus</keyword>
<dbReference type="InterPro" id="IPR036388">
    <property type="entry name" value="WH-like_DNA-bd_sf"/>
</dbReference>
<feature type="compositionally biased region" description="Low complexity" evidence="6">
    <location>
        <begin position="295"/>
        <end position="305"/>
    </location>
</feature>
<evidence type="ECO:0000313" key="9">
    <source>
        <dbReference type="EMBL" id="KAK9664952.1"/>
    </source>
</evidence>
<evidence type="ECO:0000256" key="1">
    <source>
        <dbReference type="ARBA" id="ARBA00002339"/>
    </source>
</evidence>
<feature type="region of interest" description="Disordered" evidence="6">
    <location>
        <begin position="37"/>
        <end position="83"/>
    </location>
</feature>
<protein>
    <recommendedName>
        <fullName evidence="11">La-related protein 6B</fullName>
    </recommendedName>
</protein>
<evidence type="ECO:0000259" key="8">
    <source>
        <dbReference type="PROSITE" id="PS50961"/>
    </source>
</evidence>
<feature type="compositionally biased region" description="Basic and acidic residues" evidence="6">
    <location>
        <begin position="1"/>
        <end position="10"/>
    </location>
</feature>
<dbReference type="PRINTS" id="PR00302">
    <property type="entry name" value="LUPUSLA"/>
</dbReference>
<comment type="subcellular location">
    <subcellularLocation>
        <location evidence="2">Nucleus</location>
    </subcellularLocation>
</comment>
<gene>
    <name evidence="9" type="ORF">RND81_14G079600</name>
</gene>
<dbReference type="AlphaFoldDB" id="A0AAW1GJS1"/>
<feature type="compositionally biased region" description="Low complexity" evidence="6">
    <location>
        <begin position="148"/>
        <end position="163"/>
    </location>
</feature>
<feature type="region of interest" description="Disordered" evidence="6">
    <location>
        <begin position="356"/>
        <end position="488"/>
    </location>
</feature>
<dbReference type="EMBL" id="JBDFQZ010000014">
    <property type="protein sequence ID" value="KAK9664952.1"/>
    <property type="molecule type" value="Genomic_DNA"/>
</dbReference>
<organism evidence="9 10">
    <name type="scientific">Saponaria officinalis</name>
    <name type="common">Common soapwort</name>
    <name type="synonym">Lychnis saponaria</name>
    <dbReference type="NCBI Taxonomy" id="3572"/>
    <lineage>
        <taxon>Eukaryota</taxon>
        <taxon>Viridiplantae</taxon>
        <taxon>Streptophyta</taxon>
        <taxon>Embryophyta</taxon>
        <taxon>Tracheophyta</taxon>
        <taxon>Spermatophyta</taxon>
        <taxon>Magnoliopsida</taxon>
        <taxon>eudicotyledons</taxon>
        <taxon>Gunneridae</taxon>
        <taxon>Pentapetalae</taxon>
        <taxon>Caryophyllales</taxon>
        <taxon>Caryophyllaceae</taxon>
        <taxon>Caryophylleae</taxon>
        <taxon>Saponaria</taxon>
    </lineage>
</organism>
<evidence type="ECO:0000256" key="4">
    <source>
        <dbReference type="ARBA" id="ARBA00023242"/>
    </source>
</evidence>
<feature type="compositionally biased region" description="Low complexity" evidence="6">
    <location>
        <begin position="12"/>
        <end position="23"/>
    </location>
</feature>
<dbReference type="InterPro" id="IPR045180">
    <property type="entry name" value="La_dom_prot"/>
</dbReference>
<feature type="compositionally biased region" description="Polar residues" evidence="6">
    <location>
        <begin position="45"/>
        <end position="55"/>
    </location>
</feature>
<reference evidence="9" key="1">
    <citation type="submission" date="2024-03" db="EMBL/GenBank/DDBJ databases">
        <title>WGS assembly of Saponaria officinalis var. Norfolk2.</title>
        <authorList>
            <person name="Jenkins J."/>
            <person name="Shu S."/>
            <person name="Grimwood J."/>
            <person name="Barry K."/>
            <person name="Goodstein D."/>
            <person name="Schmutz J."/>
            <person name="Leebens-Mack J."/>
            <person name="Osbourn A."/>
        </authorList>
    </citation>
    <scope>NUCLEOTIDE SEQUENCE [LARGE SCALE GENOMIC DNA]</scope>
    <source>
        <strain evidence="9">JIC</strain>
    </source>
</reference>